<dbReference type="OrthoDB" id="434024at2759"/>
<evidence type="ECO:0000256" key="1">
    <source>
        <dbReference type="SAM" id="MobiDB-lite"/>
    </source>
</evidence>
<evidence type="ECO:0000313" key="4">
    <source>
        <dbReference type="Proteomes" id="UP001152797"/>
    </source>
</evidence>
<feature type="region of interest" description="Disordered" evidence="1">
    <location>
        <begin position="383"/>
        <end position="416"/>
    </location>
</feature>
<reference evidence="3 4" key="2">
    <citation type="submission" date="2024-05" db="EMBL/GenBank/DDBJ databases">
        <authorList>
            <person name="Chen Y."/>
            <person name="Shah S."/>
            <person name="Dougan E. K."/>
            <person name="Thang M."/>
            <person name="Chan C."/>
        </authorList>
    </citation>
    <scope>NUCLEOTIDE SEQUENCE [LARGE SCALE GENOMIC DNA]</scope>
</reference>
<feature type="compositionally biased region" description="Basic and acidic residues" evidence="1">
    <location>
        <begin position="63"/>
        <end position="90"/>
    </location>
</feature>
<keyword evidence="4" id="KW-1185">Reference proteome</keyword>
<feature type="non-terminal residue" evidence="2">
    <location>
        <position position="540"/>
    </location>
</feature>
<feature type="compositionally biased region" description="Low complexity" evidence="1">
    <location>
        <begin position="383"/>
        <end position="393"/>
    </location>
</feature>
<dbReference type="EMBL" id="CAMXCT010000047">
    <property type="protein sequence ID" value="CAI3972977.1"/>
    <property type="molecule type" value="Genomic_DNA"/>
</dbReference>
<dbReference type="Proteomes" id="UP001152797">
    <property type="component" value="Unassembled WGS sequence"/>
</dbReference>
<organism evidence="2">
    <name type="scientific">Cladocopium goreaui</name>
    <dbReference type="NCBI Taxonomy" id="2562237"/>
    <lineage>
        <taxon>Eukaryota</taxon>
        <taxon>Sar</taxon>
        <taxon>Alveolata</taxon>
        <taxon>Dinophyceae</taxon>
        <taxon>Suessiales</taxon>
        <taxon>Symbiodiniaceae</taxon>
        <taxon>Cladocopium</taxon>
    </lineage>
</organism>
<sequence length="540" mass="61614">MKSAVPTENVHCKRIRTKEDRLKLGCDDVVVSPVDEAFRAVVAAFEVLIDPGRRIGFDVDMKKQQEEKMEKQFPKCPKWEEPREPREPRDSRRKGSRGSQSKDPKGPQQEPKRRDSKRRNESKDPGATKRRKESKPKESKSEAKDANDANDAKDAKDAKENPTERPQSSAYDYDELFYKLMCTNRKKAEEILNDLSEEVLRGLAIFLASDDLKLKPKVVRLALPGPEHGKKRKKRTKVADNAAQVPVPGAKTPAFGAVRGVCRQYRSHANPDDNYVDYRASVGFNNILVRSQTVRTLDAAVDIHISMVRLRQCFRSHLKAGKSFGESLHEAVNAFAAEREVLNAEAVRLVFRCRWGRRNVSRTYHTHELDAFISAWEETAKRQPLPRAPAKAPKPLRRGPKERAPQGGVRRGGRERAQSLQAKFQARVIWLRSKVRGILQRLELRQAKLLKKWGVKVLPKDIQENTFQAPDDSLCANFHMSDGTQRPGPYRRSLAEALRDLTELRRLQRRQGDAAMLRALYSLDADAMTAFFVENMENQR</sequence>
<dbReference type="AlphaFoldDB" id="A0A9P1BGI5"/>
<dbReference type="InterPro" id="IPR018253">
    <property type="entry name" value="DnaJ_domain_CS"/>
</dbReference>
<feature type="compositionally biased region" description="Basic and acidic residues" evidence="1">
    <location>
        <begin position="135"/>
        <end position="163"/>
    </location>
</feature>
<feature type="region of interest" description="Disordered" evidence="1">
    <location>
        <begin position="63"/>
        <end position="170"/>
    </location>
</feature>
<name>A0A9P1BGI5_9DINO</name>
<dbReference type="EMBL" id="CAMXCT020000047">
    <property type="protein sequence ID" value="CAL1126352.1"/>
    <property type="molecule type" value="Genomic_DNA"/>
</dbReference>
<dbReference type="EMBL" id="CAMXCT030000047">
    <property type="protein sequence ID" value="CAL4760289.1"/>
    <property type="molecule type" value="Genomic_DNA"/>
</dbReference>
<feature type="compositionally biased region" description="Basic and acidic residues" evidence="1">
    <location>
        <begin position="100"/>
        <end position="127"/>
    </location>
</feature>
<dbReference type="PROSITE" id="PS00636">
    <property type="entry name" value="DNAJ_1"/>
    <property type="match status" value="1"/>
</dbReference>
<comment type="caution">
    <text evidence="2">The sequence shown here is derived from an EMBL/GenBank/DDBJ whole genome shotgun (WGS) entry which is preliminary data.</text>
</comment>
<gene>
    <name evidence="2" type="ORF">C1SCF055_LOCUS1509</name>
</gene>
<evidence type="ECO:0000313" key="2">
    <source>
        <dbReference type="EMBL" id="CAI3972977.1"/>
    </source>
</evidence>
<accession>A0A9P1BGI5</accession>
<evidence type="ECO:0000313" key="3">
    <source>
        <dbReference type="EMBL" id="CAL4760289.1"/>
    </source>
</evidence>
<proteinExistence type="predicted"/>
<protein>
    <submittedName>
        <fullName evidence="3">DnaJ protein-like</fullName>
    </submittedName>
</protein>
<reference evidence="2" key="1">
    <citation type="submission" date="2022-10" db="EMBL/GenBank/DDBJ databases">
        <authorList>
            <person name="Chen Y."/>
            <person name="Dougan E. K."/>
            <person name="Chan C."/>
            <person name="Rhodes N."/>
            <person name="Thang M."/>
        </authorList>
    </citation>
    <scope>NUCLEOTIDE SEQUENCE</scope>
</reference>